<gene>
    <name evidence="1" type="ORF">BCY86_01765</name>
</gene>
<protein>
    <submittedName>
        <fullName evidence="1">Uncharacterized protein</fullName>
    </submittedName>
</protein>
<dbReference type="STRING" id="1882918.BCY86_01765"/>
<dbReference type="RefSeq" id="WP_075276194.1">
    <property type="nucleotide sequence ID" value="NZ_CP016908.1"/>
</dbReference>
<accession>A0A1L6MVU6</accession>
<evidence type="ECO:0000313" key="1">
    <source>
        <dbReference type="EMBL" id="APR99547.1"/>
    </source>
</evidence>
<name>A0A1L6MVU6_9BACT</name>
<dbReference type="KEGG" id="pabo:BCY86_01765"/>
<organism evidence="1 2">
    <name type="scientific">Pajaroellobacter abortibovis</name>
    <dbReference type="NCBI Taxonomy" id="1882918"/>
    <lineage>
        <taxon>Bacteria</taxon>
        <taxon>Pseudomonadati</taxon>
        <taxon>Myxococcota</taxon>
        <taxon>Polyangia</taxon>
        <taxon>Polyangiales</taxon>
        <taxon>Polyangiaceae</taxon>
    </lineage>
</organism>
<sequence length="68" mass="7929">METHKDLLFLAQASQFHLCYTCDEFIHFDLDSERCIHGYPYPLRLSVDHETSFCLCKEFELGGDCPDP</sequence>
<dbReference type="Proteomes" id="UP000185544">
    <property type="component" value="Chromosome"/>
</dbReference>
<dbReference type="AlphaFoldDB" id="A0A1L6MVU6"/>
<proteinExistence type="predicted"/>
<evidence type="ECO:0000313" key="2">
    <source>
        <dbReference type="Proteomes" id="UP000185544"/>
    </source>
</evidence>
<dbReference type="OrthoDB" id="5519140at2"/>
<reference evidence="1 2" key="1">
    <citation type="submission" date="2016-08" db="EMBL/GenBank/DDBJ databases">
        <title>Identification and validation of antigenic proteins from Pajaroellobacter abortibovis using de-novo genome sequence assembly and reverse vaccinology.</title>
        <authorList>
            <person name="Welly B.T."/>
            <person name="Miller M.R."/>
            <person name="Stott J.L."/>
            <person name="Blanchard M.T."/>
            <person name="Islas-Trejo A.D."/>
            <person name="O'Rourke S.M."/>
            <person name="Young A.E."/>
            <person name="Medrano J.F."/>
            <person name="Van Eenennaam A.L."/>
        </authorList>
    </citation>
    <scope>NUCLEOTIDE SEQUENCE [LARGE SCALE GENOMIC DNA]</scope>
    <source>
        <strain evidence="1 2">BTF92-0548A/99-0131</strain>
    </source>
</reference>
<keyword evidence="2" id="KW-1185">Reference proteome</keyword>
<dbReference type="EMBL" id="CP016908">
    <property type="protein sequence ID" value="APR99547.1"/>
    <property type="molecule type" value="Genomic_DNA"/>
</dbReference>